<keyword evidence="2" id="KW-1185">Reference proteome</keyword>
<organism evidence="1 2">
    <name type="scientific">Colocasia esculenta</name>
    <name type="common">Wild taro</name>
    <name type="synonym">Arum esculentum</name>
    <dbReference type="NCBI Taxonomy" id="4460"/>
    <lineage>
        <taxon>Eukaryota</taxon>
        <taxon>Viridiplantae</taxon>
        <taxon>Streptophyta</taxon>
        <taxon>Embryophyta</taxon>
        <taxon>Tracheophyta</taxon>
        <taxon>Spermatophyta</taxon>
        <taxon>Magnoliopsida</taxon>
        <taxon>Liliopsida</taxon>
        <taxon>Araceae</taxon>
        <taxon>Aroideae</taxon>
        <taxon>Colocasieae</taxon>
        <taxon>Colocasia</taxon>
    </lineage>
</organism>
<evidence type="ECO:0000313" key="1">
    <source>
        <dbReference type="EMBL" id="MQM10797.1"/>
    </source>
</evidence>
<reference evidence="1" key="1">
    <citation type="submission" date="2017-07" db="EMBL/GenBank/DDBJ databases">
        <title>Taro Niue Genome Assembly and Annotation.</title>
        <authorList>
            <person name="Atibalentja N."/>
            <person name="Keating K."/>
            <person name="Fields C.J."/>
        </authorList>
    </citation>
    <scope>NUCLEOTIDE SEQUENCE</scope>
    <source>
        <strain evidence="1">Niue_2</strain>
        <tissue evidence="1">Leaf</tissue>
    </source>
</reference>
<dbReference type="Proteomes" id="UP000652761">
    <property type="component" value="Unassembled WGS sequence"/>
</dbReference>
<evidence type="ECO:0000313" key="2">
    <source>
        <dbReference type="Proteomes" id="UP000652761"/>
    </source>
</evidence>
<protein>
    <submittedName>
        <fullName evidence="1">Uncharacterized protein</fullName>
    </submittedName>
</protein>
<dbReference type="AlphaFoldDB" id="A0A843WS24"/>
<comment type="caution">
    <text evidence="1">The sequence shown here is derived from an EMBL/GenBank/DDBJ whole genome shotgun (WGS) entry which is preliminary data.</text>
</comment>
<sequence>MAVTVVLLVFLPHSDETWRVLPVCVASRVVVTTCRFYEVLTVNRVDESSVRPGGFVVGFWVIWLARARFDEFPLRGRCVERREPRTGFVLRVLHEGETSQQRQGARRAEEAGQ</sequence>
<accession>A0A843WS24</accession>
<name>A0A843WS24_COLES</name>
<proteinExistence type="predicted"/>
<gene>
    <name evidence="1" type="ORF">Taro_043695</name>
</gene>
<dbReference type="EMBL" id="NMUH01004781">
    <property type="protein sequence ID" value="MQM10797.1"/>
    <property type="molecule type" value="Genomic_DNA"/>
</dbReference>